<dbReference type="Proteomes" id="UP000319255">
    <property type="component" value="Unassembled WGS sequence"/>
</dbReference>
<organism evidence="1 2">
    <name type="scientific">Amaricoccus solimangrovi</name>
    <dbReference type="NCBI Taxonomy" id="2589815"/>
    <lineage>
        <taxon>Bacteria</taxon>
        <taxon>Pseudomonadati</taxon>
        <taxon>Pseudomonadota</taxon>
        <taxon>Alphaproteobacteria</taxon>
        <taxon>Rhodobacterales</taxon>
        <taxon>Paracoccaceae</taxon>
        <taxon>Amaricoccus</taxon>
    </lineage>
</organism>
<proteinExistence type="predicted"/>
<gene>
    <name evidence="1" type="ORF">FJM51_11735</name>
</gene>
<dbReference type="AlphaFoldDB" id="A0A501WLV2"/>
<dbReference type="RefSeq" id="WP_140454336.1">
    <property type="nucleotide sequence ID" value="NZ_VFRP01000010.1"/>
</dbReference>
<accession>A0A501WLV2</accession>
<keyword evidence="2" id="KW-1185">Reference proteome</keyword>
<name>A0A501WLV2_9RHOB</name>
<reference evidence="1 2" key="1">
    <citation type="submission" date="2019-06" db="EMBL/GenBank/DDBJ databases">
        <title>A novel bacterium of genus Amaricoccus, isolated from marine sediment.</title>
        <authorList>
            <person name="Huang H."/>
            <person name="Mo K."/>
            <person name="Hu Y."/>
        </authorList>
    </citation>
    <scope>NUCLEOTIDE SEQUENCE [LARGE SCALE GENOMIC DNA]</scope>
    <source>
        <strain evidence="1 2">HB172011</strain>
    </source>
</reference>
<evidence type="ECO:0000313" key="1">
    <source>
        <dbReference type="EMBL" id="TPE50459.1"/>
    </source>
</evidence>
<sequence>MNDEALIRVALRAALDHILELDGERPLTDAEWDERPDADPELFSALVSAGHVALSTARACGATREREVPARHLRVGPGKRPGHLRVQHLPTGAVVEVSHLTPQVDASLALGMVRAAFEQRA</sequence>
<protein>
    <submittedName>
        <fullName evidence="1">Uncharacterized protein</fullName>
    </submittedName>
</protein>
<comment type="caution">
    <text evidence="1">The sequence shown here is derived from an EMBL/GenBank/DDBJ whole genome shotgun (WGS) entry which is preliminary data.</text>
</comment>
<dbReference type="EMBL" id="VFRP01000010">
    <property type="protein sequence ID" value="TPE50459.1"/>
    <property type="molecule type" value="Genomic_DNA"/>
</dbReference>
<evidence type="ECO:0000313" key="2">
    <source>
        <dbReference type="Proteomes" id="UP000319255"/>
    </source>
</evidence>